<keyword evidence="1 4" id="KW-0963">Cytoplasm</keyword>
<dbReference type="STRING" id="871651.SAMN05421688_0595"/>
<dbReference type="InterPro" id="IPR042203">
    <property type="entry name" value="Leu/Phe-tRNA_Trfase_C"/>
</dbReference>
<dbReference type="InterPro" id="IPR004616">
    <property type="entry name" value="Leu/Phe-tRNA_Trfase"/>
</dbReference>
<dbReference type="RefSeq" id="WP_092060422.1">
    <property type="nucleotide sequence ID" value="NZ_FOJU01000001.1"/>
</dbReference>
<keyword evidence="2 4" id="KW-0808">Transferase</keyword>
<reference evidence="5 6" key="1">
    <citation type="submission" date="2016-10" db="EMBL/GenBank/DDBJ databases">
        <authorList>
            <person name="de Groot N.N."/>
        </authorList>
    </citation>
    <scope>NUCLEOTIDE SEQUENCE [LARGE SCALE GENOMIC DNA]</scope>
    <source>
        <strain evidence="5 6">DSM 29316</strain>
    </source>
</reference>
<dbReference type="HAMAP" id="MF_00688">
    <property type="entry name" value="Leu_Phe_trans"/>
    <property type="match status" value="1"/>
</dbReference>
<dbReference type="AlphaFoldDB" id="A0A1I0VFQ0"/>
<evidence type="ECO:0000256" key="2">
    <source>
        <dbReference type="ARBA" id="ARBA00022679"/>
    </source>
</evidence>
<evidence type="ECO:0000256" key="1">
    <source>
        <dbReference type="ARBA" id="ARBA00022490"/>
    </source>
</evidence>
<proteinExistence type="inferred from homology"/>
<comment type="catalytic activity">
    <reaction evidence="4">
        <text>N-terminal L-lysyl-[protein] + L-leucyl-tRNA(Leu) = N-terminal L-leucyl-L-lysyl-[protein] + tRNA(Leu) + H(+)</text>
        <dbReference type="Rhea" id="RHEA:12340"/>
        <dbReference type="Rhea" id="RHEA-COMP:9613"/>
        <dbReference type="Rhea" id="RHEA-COMP:9622"/>
        <dbReference type="Rhea" id="RHEA-COMP:12670"/>
        <dbReference type="Rhea" id="RHEA-COMP:12671"/>
        <dbReference type="ChEBI" id="CHEBI:15378"/>
        <dbReference type="ChEBI" id="CHEBI:65249"/>
        <dbReference type="ChEBI" id="CHEBI:78442"/>
        <dbReference type="ChEBI" id="CHEBI:78494"/>
        <dbReference type="ChEBI" id="CHEBI:133043"/>
        <dbReference type="EC" id="2.3.2.6"/>
    </reaction>
</comment>
<name>A0A1I0VFQ0_9RHOB</name>
<dbReference type="Gene3D" id="3.30.70.3550">
    <property type="entry name" value="Leucyl/phenylalanyl-tRNA-protein transferase, N-terminal domain"/>
    <property type="match status" value="1"/>
</dbReference>
<comment type="catalytic activity">
    <reaction evidence="4">
        <text>N-terminal L-arginyl-[protein] + L-leucyl-tRNA(Leu) = N-terminal L-leucyl-L-arginyl-[protein] + tRNA(Leu) + H(+)</text>
        <dbReference type="Rhea" id="RHEA:50416"/>
        <dbReference type="Rhea" id="RHEA-COMP:9613"/>
        <dbReference type="Rhea" id="RHEA-COMP:9622"/>
        <dbReference type="Rhea" id="RHEA-COMP:12672"/>
        <dbReference type="Rhea" id="RHEA-COMP:12673"/>
        <dbReference type="ChEBI" id="CHEBI:15378"/>
        <dbReference type="ChEBI" id="CHEBI:64719"/>
        <dbReference type="ChEBI" id="CHEBI:78442"/>
        <dbReference type="ChEBI" id="CHEBI:78494"/>
        <dbReference type="ChEBI" id="CHEBI:133044"/>
        <dbReference type="EC" id="2.3.2.6"/>
    </reaction>
</comment>
<dbReference type="EMBL" id="FOJU01000001">
    <property type="protein sequence ID" value="SFA75184.1"/>
    <property type="molecule type" value="Genomic_DNA"/>
</dbReference>
<dbReference type="Gene3D" id="3.40.630.70">
    <property type="entry name" value="Leucyl/phenylalanyl-tRNA-protein transferase, C-terminal domain"/>
    <property type="match status" value="1"/>
</dbReference>
<organism evidence="5 6">
    <name type="scientific">Poseidonocella pacifica</name>
    <dbReference type="NCBI Taxonomy" id="871651"/>
    <lineage>
        <taxon>Bacteria</taxon>
        <taxon>Pseudomonadati</taxon>
        <taxon>Pseudomonadota</taxon>
        <taxon>Alphaproteobacteria</taxon>
        <taxon>Rhodobacterales</taxon>
        <taxon>Roseobacteraceae</taxon>
        <taxon>Poseidonocella</taxon>
    </lineage>
</organism>
<protein>
    <recommendedName>
        <fullName evidence="4">Leucyl/phenylalanyl-tRNA--protein transferase</fullName>
        <ecNumber evidence="4">2.3.2.6</ecNumber>
    </recommendedName>
    <alternativeName>
        <fullName evidence="4">L/F-transferase</fullName>
    </alternativeName>
    <alternativeName>
        <fullName evidence="4">Leucyltransferase</fullName>
    </alternativeName>
    <alternativeName>
        <fullName evidence="4">Phenyalanyltransferase</fullName>
    </alternativeName>
</protein>
<gene>
    <name evidence="4" type="primary">aat</name>
    <name evidence="5" type="ORF">SAMN05421688_0595</name>
</gene>
<dbReference type="NCBIfam" id="TIGR00667">
    <property type="entry name" value="aat"/>
    <property type="match status" value="1"/>
</dbReference>
<dbReference type="EC" id="2.3.2.6" evidence="4"/>
<dbReference type="PANTHER" id="PTHR30098">
    <property type="entry name" value="LEUCYL/PHENYLALANYL-TRNA--PROTEIN TRANSFERASE"/>
    <property type="match status" value="1"/>
</dbReference>
<dbReference type="OrthoDB" id="9790282at2"/>
<dbReference type="InterPro" id="IPR042221">
    <property type="entry name" value="Leu/Phe-tRNA_Trfase_N"/>
</dbReference>
<comment type="similarity">
    <text evidence="4">Belongs to the L/F-transferase family.</text>
</comment>
<dbReference type="GO" id="GO:0030163">
    <property type="term" value="P:protein catabolic process"/>
    <property type="evidence" value="ECO:0007669"/>
    <property type="project" value="UniProtKB-UniRule"/>
</dbReference>
<keyword evidence="3 4" id="KW-0012">Acyltransferase</keyword>
<dbReference type="Pfam" id="PF03588">
    <property type="entry name" value="Leu_Phe_trans"/>
    <property type="match status" value="1"/>
</dbReference>
<dbReference type="Proteomes" id="UP000198796">
    <property type="component" value="Unassembled WGS sequence"/>
</dbReference>
<sequence length="215" mass="24220">MSVLTPELLLRAYRCGIFPMAEHRDDPEIFWVDPKRRGILPLDGFHISRSLARFLRTTDLSVSLNRDFRGVVEGCADREETWINEQIFGHYLTLHELGHAHSLEVRGNDGALLGGVYGVSLGGGFFGESMFSRVTNASKMALAYLTTHLDNCGYTLFDTQFITPHLASLGGQEIPRAQYLIKLEEALEQDADIHQHPLPSVDQVLQRRTQRSKRG</sequence>
<dbReference type="InterPro" id="IPR016181">
    <property type="entry name" value="Acyl_CoA_acyltransferase"/>
</dbReference>
<comment type="function">
    <text evidence="4">Functions in the N-end rule pathway of protein degradation where it conjugates Leu, Phe and, less efficiently, Met from aminoacyl-tRNAs to the N-termini of proteins containing an N-terminal arginine or lysine.</text>
</comment>
<keyword evidence="6" id="KW-1185">Reference proteome</keyword>
<comment type="catalytic activity">
    <reaction evidence="4">
        <text>L-phenylalanyl-tRNA(Phe) + an N-terminal L-alpha-aminoacyl-[protein] = an N-terminal L-phenylalanyl-L-alpha-aminoacyl-[protein] + tRNA(Phe)</text>
        <dbReference type="Rhea" id="RHEA:43632"/>
        <dbReference type="Rhea" id="RHEA-COMP:9668"/>
        <dbReference type="Rhea" id="RHEA-COMP:9699"/>
        <dbReference type="Rhea" id="RHEA-COMP:10636"/>
        <dbReference type="Rhea" id="RHEA-COMP:10637"/>
        <dbReference type="ChEBI" id="CHEBI:78442"/>
        <dbReference type="ChEBI" id="CHEBI:78531"/>
        <dbReference type="ChEBI" id="CHEBI:78597"/>
        <dbReference type="ChEBI" id="CHEBI:83561"/>
        <dbReference type="EC" id="2.3.2.6"/>
    </reaction>
</comment>
<dbReference type="PANTHER" id="PTHR30098:SF2">
    <property type="entry name" value="LEUCYL_PHENYLALANYL-TRNA--PROTEIN TRANSFERASE"/>
    <property type="match status" value="1"/>
</dbReference>
<evidence type="ECO:0000313" key="6">
    <source>
        <dbReference type="Proteomes" id="UP000198796"/>
    </source>
</evidence>
<accession>A0A1I0VFQ0</accession>
<evidence type="ECO:0000256" key="3">
    <source>
        <dbReference type="ARBA" id="ARBA00023315"/>
    </source>
</evidence>
<evidence type="ECO:0000313" key="5">
    <source>
        <dbReference type="EMBL" id="SFA75184.1"/>
    </source>
</evidence>
<dbReference type="GO" id="GO:0005737">
    <property type="term" value="C:cytoplasm"/>
    <property type="evidence" value="ECO:0007669"/>
    <property type="project" value="UniProtKB-SubCell"/>
</dbReference>
<dbReference type="SUPFAM" id="SSF55729">
    <property type="entry name" value="Acyl-CoA N-acyltransferases (Nat)"/>
    <property type="match status" value="1"/>
</dbReference>
<comment type="subcellular location">
    <subcellularLocation>
        <location evidence="4">Cytoplasm</location>
    </subcellularLocation>
</comment>
<dbReference type="GO" id="GO:0008914">
    <property type="term" value="F:leucyl-tRNA--protein transferase activity"/>
    <property type="evidence" value="ECO:0007669"/>
    <property type="project" value="UniProtKB-UniRule"/>
</dbReference>
<evidence type="ECO:0000256" key="4">
    <source>
        <dbReference type="HAMAP-Rule" id="MF_00688"/>
    </source>
</evidence>